<reference evidence="5" key="1">
    <citation type="submission" date="2024-06" db="EMBL/GenBank/DDBJ databases">
        <title>Genome sequence of Vogesella sp. MAHUQ-64.</title>
        <authorList>
            <person name="Huq M.A."/>
        </authorList>
    </citation>
    <scope>NUCLEOTIDE SEQUENCE</scope>
    <source>
        <strain evidence="5">MAHUQ-64</strain>
    </source>
</reference>
<dbReference type="EMBL" id="JBEFLD010000006">
    <property type="protein sequence ID" value="MEQ6291559.1"/>
    <property type="molecule type" value="Genomic_DNA"/>
</dbReference>
<evidence type="ECO:0000313" key="5">
    <source>
        <dbReference type="EMBL" id="MEQ6291559.1"/>
    </source>
</evidence>
<dbReference type="InterPro" id="IPR050204">
    <property type="entry name" value="AraC_XylS_family_regulators"/>
</dbReference>
<dbReference type="RefSeq" id="WP_349588583.1">
    <property type="nucleotide sequence ID" value="NZ_JBEFLD010000006.1"/>
</dbReference>
<keyword evidence="3" id="KW-0804">Transcription</keyword>
<dbReference type="InterPro" id="IPR009057">
    <property type="entry name" value="Homeodomain-like_sf"/>
</dbReference>
<name>A0ABV1M5Q0_9NEIS</name>
<evidence type="ECO:0000259" key="4">
    <source>
        <dbReference type="PROSITE" id="PS01124"/>
    </source>
</evidence>
<feature type="domain" description="HTH araC/xylS-type" evidence="4">
    <location>
        <begin position="215"/>
        <end position="315"/>
    </location>
</feature>
<evidence type="ECO:0000256" key="3">
    <source>
        <dbReference type="ARBA" id="ARBA00023163"/>
    </source>
</evidence>
<dbReference type="Proteomes" id="UP001433638">
    <property type="component" value="Unassembled WGS sequence"/>
</dbReference>
<evidence type="ECO:0000256" key="1">
    <source>
        <dbReference type="ARBA" id="ARBA00023015"/>
    </source>
</evidence>
<proteinExistence type="predicted"/>
<keyword evidence="2" id="KW-0238">DNA-binding</keyword>
<dbReference type="PROSITE" id="PS01124">
    <property type="entry name" value="HTH_ARAC_FAMILY_2"/>
    <property type="match status" value="1"/>
</dbReference>
<accession>A0ABV1M5Q0</accession>
<evidence type="ECO:0000256" key="2">
    <source>
        <dbReference type="ARBA" id="ARBA00023125"/>
    </source>
</evidence>
<keyword evidence="6" id="KW-1185">Reference proteome</keyword>
<sequence length="318" mass="36194">MQAQQQQFTDAQQHAASLAHWNQVYDQITAGRFHSSLQRLNTDQLDIFRETINQRVVQHGQAPADMVHFAVPLTLPQNRPVPLSLQGCQVGDNAVMALRSNEEFVFHVPPQVDSLQISIRNSDLEALAPQLWQRLSQSRQRMPVLQVSPQQLQATRELLLTAFEQALQNADLLNFAGSQKLIQHQFISLLLDLLNDVAPDERPSLTHATHSDIVRRSQGIVQRSPDEPVTVLDLCQQLRVSRRTLQNSFQLITGTTPVDYLRSIRLNGVRRMLQAAPDRNSVREAAGHWGFYHLGHFSRDYRRLFDELPSETRSRALA</sequence>
<dbReference type="SMART" id="SM00342">
    <property type="entry name" value="HTH_ARAC"/>
    <property type="match status" value="1"/>
</dbReference>
<comment type="caution">
    <text evidence="5">The sequence shown here is derived from an EMBL/GenBank/DDBJ whole genome shotgun (WGS) entry which is preliminary data.</text>
</comment>
<evidence type="ECO:0000313" key="6">
    <source>
        <dbReference type="Proteomes" id="UP001433638"/>
    </source>
</evidence>
<dbReference type="PANTHER" id="PTHR46796:SF12">
    <property type="entry name" value="HTH-TYPE DNA-BINDING TRANSCRIPTIONAL ACTIVATOR EUTR"/>
    <property type="match status" value="1"/>
</dbReference>
<dbReference type="InterPro" id="IPR018060">
    <property type="entry name" value="HTH_AraC"/>
</dbReference>
<organism evidence="5 6">
    <name type="scientific">Vogesella oryzagri</name>
    <dbReference type="NCBI Taxonomy" id="3160864"/>
    <lineage>
        <taxon>Bacteria</taxon>
        <taxon>Pseudomonadati</taxon>
        <taxon>Pseudomonadota</taxon>
        <taxon>Betaproteobacteria</taxon>
        <taxon>Neisseriales</taxon>
        <taxon>Chromobacteriaceae</taxon>
        <taxon>Vogesella</taxon>
    </lineage>
</organism>
<keyword evidence="1" id="KW-0805">Transcription regulation</keyword>
<dbReference type="Pfam" id="PF12833">
    <property type="entry name" value="HTH_18"/>
    <property type="match status" value="1"/>
</dbReference>
<gene>
    <name evidence="5" type="ORF">ABNW52_13155</name>
</gene>
<dbReference type="Gene3D" id="1.10.10.60">
    <property type="entry name" value="Homeodomain-like"/>
    <property type="match status" value="1"/>
</dbReference>
<protein>
    <submittedName>
        <fullName evidence="5">Helix-turn-helix domain-containing protein</fullName>
    </submittedName>
</protein>
<dbReference type="PANTHER" id="PTHR46796">
    <property type="entry name" value="HTH-TYPE TRANSCRIPTIONAL ACTIVATOR RHAS-RELATED"/>
    <property type="match status" value="1"/>
</dbReference>
<dbReference type="SUPFAM" id="SSF46689">
    <property type="entry name" value="Homeodomain-like"/>
    <property type="match status" value="2"/>
</dbReference>